<feature type="domain" description="Golgin subfamily A conserved" evidence="3">
    <location>
        <begin position="45"/>
        <end position="119"/>
    </location>
</feature>
<dbReference type="EMBL" id="UYWY01006534">
    <property type="protein sequence ID" value="VDM29894.1"/>
    <property type="molecule type" value="Genomic_DNA"/>
</dbReference>
<evidence type="ECO:0000313" key="6">
    <source>
        <dbReference type="WBParaSite" id="TCNE_0000417801-mRNA-1"/>
    </source>
</evidence>
<dbReference type="InterPro" id="IPR043976">
    <property type="entry name" value="GOLGA_cons_dom"/>
</dbReference>
<dbReference type="GO" id="GO:0007030">
    <property type="term" value="P:Golgi organization"/>
    <property type="evidence" value="ECO:0007669"/>
    <property type="project" value="TreeGrafter"/>
</dbReference>
<dbReference type="PANTHER" id="PTHR10881">
    <property type="entry name" value="GOLGIN SUBFAMILY A MEMBER-RELATED"/>
    <property type="match status" value="1"/>
</dbReference>
<dbReference type="InterPro" id="IPR024858">
    <property type="entry name" value="GOLGA"/>
</dbReference>
<reference evidence="6" key="1">
    <citation type="submission" date="2016-06" db="UniProtKB">
        <authorList>
            <consortium name="WormBaseParasite"/>
        </authorList>
    </citation>
    <scope>IDENTIFICATION</scope>
</reference>
<evidence type="ECO:0000259" key="3">
    <source>
        <dbReference type="Pfam" id="PF15070"/>
    </source>
</evidence>
<proteinExistence type="predicted"/>
<dbReference type="GO" id="GO:0005801">
    <property type="term" value="C:cis-Golgi network"/>
    <property type="evidence" value="ECO:0007669"/>
    <property type="project" value="TreeGrafter"/>
</dbReference>
<dbReference type="GO" id="GO:0000137">
    <property type="term" value="C:Golgi cis cisterna"/>
    <property type="evidence" value="ECO:0007669"/>
    <property type="project" value="TreeGrafter"/>
</dbReference>
<dbReference type="AlphaFoldDB" id="A0A183U6Q8"/>
<dbReference type="GO" id="GO:0032580">
    <property type="term" value="C:Golgi cisterna membrane"/>
    <property type="evidence" value="ECO:0007669"/>
    <property type="project" value="TreeGrafter"/>
</dbReference>
<dbReference type="PANTHER" id="PTHR10881:SF46">
    <property type="entry name" value="GOLGIN SUBFAMILY A MEMBER 2"/>
    <property type="match status" value="1"/>
</dbReference>
<evidence type="ECO:0000256" key="1">
    <source>
        <dbReference type="ARBA" id="ARBA00023054"/>
    </source>
</evidence>
<protein>
    <submittedName>
        <fullName evidence="6">GOLGA2L5 domain-containing protein</fullName>
    </submittedName>
</protein>
<dbReference type="Proteomes" id="UP000050794">
    <property type="component" value="Unassembled WGS sequence"/>
</dbReference>
<dbReference type="WBParaSite" id="TCNE_0000417801-mRNA-1">
    <property type="protein sequence ID" value="TCNE_0000417801-mRNA-1"/>
    <property type="gene ID" value="TCNE_0000417801"/>
</dbReference>
<evidence type="ECO:0000313" key="4">
    <source>
        <dbReference type="EMBL" id="VDM29894.1"/>
    </source>
</evidence>
<sequence>MRVSFPGSDSYPSCLHSTPNGVSNRTLLQVISRSHMPAIAEKPLAWTELEARFARAMRQNADLIEQNERLEHVILQLQSENDTIGEYVTIYHHQRKLIRDRMREKEEAVARLSLEKEQVQAG</sequence>
<keyword evidence="5" id="KW-1185">Reference proteome</keyword>
<dbReference type="Pfam" id="PF15070">
    <property type="entry name" value="GOLGA2L5"/>
    <property type="match status" value="1"/>
</dbReference>
<reference evidence="4 5" key="2">
    <citation type="submission" date="2018-11" db="EMBL/GenBank/DDBJ databases">
        <authorList>
            <consortium name="Pathogen Informatics"/>
        </authorList>
    </citation>
    <scope>NUCLEOTIDE SEQUENCE [LARGE SCALE GENOMIC DNA]</scope>
</reference>
<feature type="coiled-coil region" evidence="2">
    <location>
        <begin position="53"/>
        <end position="122"/>
    </location>
</feature>
<keyword evidence="1 2" id="KW-0175">Coiled coil</keyword>
<name>A0A183U6Q8_TOXCA</name>
<organism evidence="5 6">
    <name type="scientific">Toxocara canis</name>
    <name type="common">Canine roundworm</name>
    <dbReference type="NCBI Taxonomy" id="6265"/>
    <lineage>
        <taxon>Eukaryota</taxon>
        <taxon>Metazoa</taxon>
        <taxon>Ecdysozoa</taxon>
        <taxon>Nematoda</taxon>
        <taxon>Chromadorea</taxon>
        <taxon>Rhabditida</taxon>
        <taxon>Spirurina</taxon>
        <taxon>Ascaridomorpha</taxon>
        <taxon>Ascaridoidea</taxon>
        <taxon>Toxocaridae</taxon>
        <taxon>Toxocara</taxon>
    </lineage>
</organism>
<evidence type="ECO:0000256" key="2">
    <source>
        <dbReference type="SAM" id="Coils"/>
    </source>
</evidence>
<accession>A0A183U6Q8</accession>
<evidence type="ECO:0000313" key="5">
    <source>
        <dbReference type="Proteomes" id="UP000050794"/>
    </source>
</evidence>
<gene>
    <name evidence="4" type="ORF">TCNE_LOCUS4177</name>
</gene>